<dbReference type="CDD" id="cd16936">
    <property type="entry name" value="HATPase_RsbW-like"/>
    <property type="match status" value="1"/>
</dbReference>
<reference evidence="4" key="1">
    <citation type="journal article" date="2019" name="Int. J. Syst. Evol. Microbiol.">
        <title>The Global Catalogue of Microorganisms (GCM) 10K type strain sequencing project: providing services to taxonomists for standard genome sequencing and annotation.</title>
        <authorList>
            <consortium name="The Broad Institute Genomics Platform"/>
            <consortium name="The Broad Institute Genome Sequencing Center for Infectious Disease"/>
            <person name="Wu L."/>
            <person name="Ma J."/>
        </authorList>
    </citation>
    <scope>NUCLEOTIDE SEQUENCE [LARGE SCALE GENOMIC DNA]</scope>
    <source>
        <strain evidence="4">CGMCC 1.15399</strain>
    </source>
</reference>
<dbReference type="EMBL" id="JBHUCM010000015">
    <property type="protein sequence ID" value="MFD1539008.1"/>
    <property type="molecule type" value="Genomic_DNA"/>
</dbReference>
<dbReference type="InterPro" id="IPR050267">
    <property type="entry name" value="Anti-sigma-factor_SerPK"/>
</dbReference>
<dbReference type="PANTHER" id="PTHR35526:SF3">
    <property type="entry name" value="ANTI-SIGMA-F FACTOR RSBW"/>
    <property type="match status" value="1"/>
</dbReference>
<evidence type="ECO:0000313" key="4">
    <source>
        <dbReference type="Proteomes" id="UP001597097"/>
    </source>
</evidence>
<keyword evidence="3" id="KW-0067">ATP-binding</keyword>
<feature type="region of interest" description="Disordered" evidence="1">
    <location>
        <begin position="145"/>
        <end position="165"/>
    </location>
</feature>
<feature type="domain" description="Histidine kinase/HSP90-like ATPase" evidence="2">
    <location>
        <begin position="26"/>
        <end position="132"/>
    </location>
</feature>
<protein>
    <submittedName>
        <fullName evidence="3">ATP-binding protein</fullName>
    </submittedName>
</protein>
<name>A0ABW4G9V5_9ACTN</name>
<dbReference type="Pfam" id="PF13581">
    <property type="entry name" value="HATPase_c_2"/>
    <property type="match status" value="1"/>
</dbReference>
<dbReference type="GO" id="GO:0005524">
    <property type="term" value="F:ATP binding"/>
    <property type="evidence" value="ECO:0007669"/>
    <property type="project" value="UniProtKB-KW"/>
</dbReference>
<accession>A0ABW4G9V5</accession>
<keyword evidence="3" id="KW-0547">Nucleotide-binding</keyword>
<dbReference type="InterPro" id="IPR003594">
    <property type="entry name" value="HATPase_dom"/>
</dbReference>
<evidence type="ECO:0000256" key="1">
    <source>
        <dbReference type="SAM" id="MobiDB-lite"/>
    </source>
</evidence>
<comment type="caution">
    <text evidence="3">The sequence shown here is derived from an EMBL/GenBank/DDBJ whole genome shotgun (WGS) entry which is preliminary data.</text>
</comment>
<dbReference type="Proteomes" id="UP001597097">
    <property type="component" value="Unassembled WGS sequence"/>
</dbReference>
<dbReference type="PANTHER" id="PTHR35526">
    <property type="entry name" value="ANTI-SIGMA-F FACTOR RSBW-RELATED"/>
    <property type="match status" value="1"/>
</dbReference>
<proteinExistence type="predicted"/>
<evidence type="ECO:0000259" key="2">
    <source>
        <dbReference type="Pfam" id="PF13581"/>
    </source>
</evidence>
<organism evidence="3 4">
    <name type="scientific">Nonomuraea guangzhouensis</name>
    <dbReference type="NCBI Taxonomy" id="1291555"/>
    <lineage>
        <taxon>Bacteria</taxon>
        <taxon>Bacillati</taxon>
        <taxon>Actinomycetota</taxon>
        <taxon>Actinomycetes</taxon>
        <taxon>Streptosporangiales</taxon>
        <taxon>Streptosporangiaceae</taxon>
        <taxon>Nonomuraea</taxon>
    </lineage>
</organism>
<sequence>MPAQTAEIVVSRFITLRRNVKAPWEARQAIKIWLAASDPVRDDVLQVVSELVTNTCVHVPQGPQRDWLKLRMGFGNGFIRLEVIDPGAPVPEPRFIAGQSQDAEAESGRGLDIVSRLSMRCGTYVTPRGRRVVWCDVETAHSLPDQEPRCLPTSRREVRSVGHPS</sequence>
<keyword evidence="4" id="KW-1185">Reference proteome</keyword>
<evidence type="ECO:0000313" key="3">
    <source>
        <dbReference type="EMBL" id="MFD1539008.1"/>
    </source>
</evidence>
<dbReference type="RefSeq" id="WP_219539669.1">
    <property type="nucleotide sequence ID" value="NZ_JAHKRM010000069.1"/>
</dbReference>
<gene>
    <name evidence="3" type="ORF">ACFSJ0_18270</name>
</gene>